<proteinExistence type="predicted"/>
<dbReference type="PANTHER" id="PTHR34721:SF3">
    <property type="entry name" value="ACTIVIN_RECP DOMAIN-CONTAINING PROTEIN-RELATED"/>
    <property type="match status" value="1"/>
</dbReference>
<dbReference type="InterPro" id="IPR045860">
    <property type="entry name" value="Snake_toxin-like_sf"/>
</dbReference>
<gene>
    <name evidence="2" type="ORF">CYNAS_LOCUS2845</name>
</gene>
<comment type="caution">
    <text evidence="2">The sequence shown here is derived from an EMBL/GenBank/DDBJ whole genome shotgun (WGS) entry which is preliminary data.</text>
</comment>
<dbReference type="Proteomes" id="UP001176961">
    <property type="component" value="Unassembled WGS sequence"/>
</dbReference>
<sequence length="113" mass="12620">MYSLKYLITVLALVGCALAIKCYYGTTKNKDKPPKSTRECNHIKYCVKETKKSGKDRIHEYGCPETVLSCMKVGCETKNDVTRCCCNKDLCNGSNTSPVLLSFIPLIVTKMIL</sequence>
<dbReference type="PANTHER" id="PTHR34721">
    <property type="entry name" value="PROTEIN CBG09734"/>
    <property type="match status" value="1"/>
</dbReference>
<dbReference type="PROSITE" id="PS51257">
    <property type="entry name" value="PROKAR_LIPOPROTEIN"/>
    <property type="match status" value="1"/>
</dbReference>
<keyword evidence="1" id="KW-0732">Signal</keyword>
<name>A0AA36DNE1_CYLNA</name>
<protein>
    <submittedName>
        <fullName evidence="2">Uncharacterized protein</fullName>
    </submittedName>
</protein>
<feature type="signal peptide" evidence="1">
    <location>
        <begin position="1"/>
        <end position="19"/>
    </location>
</feature>
<dbReference type="SUPFAM" id="SSF57302">
    <property type="entry name" value="Snake toxin-like"/>
    <property type="match status" value="1"/>
</dbReference>
<dbReference type="AlphaFoldDB" id="A0AA36DNE1"/>
<evidence type="ECO:0000313" key="3">
    <source>
        <dbReference type="Proteomes" id="UP001176961"/>
    </source>
</evidence>
<reference evidence="2" key="1">
    <citation type="submission" date="2023-07" db="EMBL/GenBank/DDBJ databases">
        <authorList>
            <consortium name="CYATHOMIX"/>
        </authorList>
    </citation>
    <scope>NUCLEOTIDE SEQUENCE</scope>
    <source>
        <strain evidence="2">N/A</strain>
    </source>
</reference>
<evidence type="ECO:0000313" key="2">
    <source>
        <dbReference type="EMBL" id="CAJ0590862.1"/>
    </source>
</evidence>
<organism evidence="2 3">
    <name type="scientific">Cylicocyclus nassatus</name>
    <name type="common">Nematode worm</name>
    <dbReference type="NCBI Taxonomy" id="53992"/>
    <lineage>
        <taxon>Eukaryota</taxon>
        <taxon>Metazoa</taxon>
        <taxon>Ecdysozoa</taxon>
        <taxon>Nematoda</taxon>
        <taxon>Chromadorea</taxon>
        <taxon>Rhabditida</taxon>
        <taxon>Rhabditina</taxon>
        <taxon>Rhabditomorpha</taxon>
        <taxon>Strongyloidea</taxon>
        <taxon>Strongylidae</taxon>
        <taxon>Cylicocyclus</taxon>
    </lineage>
</organism>
<dbReference type="EMBL" id="CATQJL010000001">
    <property type="protein sequence ID" value="CAJ0590862.1"/>
    <property type="molecule type" value="Genomic_DNA"/>
</dbReference>
<accession>A0AA36DNE1</accession>
<evidence type="ECO:0000256" key="1">
    <source>
        <dbReference type="SAM" id="SignalP"/>
    </source>
</evidence>
<feature type="chain" id="PRO_5041341081" evidence="1">
    <location>
        <begin position="20"/>
        <end position="113"/>
    </location>
</feature>
<keyword evidence="3" id="KW-1185">Reference proteome</keyword>